<reference evidence="1" key="1">
    <citation type="journal article" date="2022" name="Int. J. Mol. Sci.">
        <title>Draft Genome of Tanacetum Coccineum: Genomic Comparison of Closely Related Tanacetum-Family Plants.</title>
        <authorList>
            <person name="Yamashiro T."/>
            <person name="Shiraishi A."/>
            <person name="Nakayama K."/>
            <person name="Satake H."/>
        </authorList>
    </citation>
    <scope>NUCLEOTIDE SEQUENCE</scope>
</reference>
<sequence length="322" mass="36458">MTAQKGLDGEIWQLFRILLADRVSRCDDGILWQGTKILRTRGSSTWKCLMTAALSFSILRVIQIREDYHDLKATLLGEWYEADVATFVSKCLICQQVRLDTIVQVGYCKPLEIPVGMWDEISMILKCSNKKIVRLHGTRQRSYQIGNSTFQSRFWKGLLKAWGTRLKFQYAFHPETTESRCSFLEVSEMIEVPNEKVAVAGKLKEAQDSSKSSPTDITSVRVPAGSVRIFLTRKEPGVILDRAGEESEETRRSLSKYFRALEESSRAGSHLGDRGVYTDFLSSFSSMICNESHNRNLRAFLANNVVSCSTLSDEEYVEGFCG</sequence>
<proteinExistence type="predicted"/>
<accession>A0ABQ4Z2G2</accession>
<dbReference type="EMBL" id="BQNB010010967">
    <property type="protein sequence ID" value="GJS84349.1"/>
    <property type="molecule type" value="Genomic_DNA"/>
</dbReference>
<reference evidence="1" key="2">
    <citation type="submission" date="2022-01" db="EMBL/GenBank/DDBJ databases">
        <authorList>
            <person name="Yamashiro T."/>
            <person name="Shiraishi A."/>
            <person name="Satake H."/>
            <person name="Nakayama K."/>
        </authorList>
    </citation>
    <scope>NUCLEOTIDE SEQUENCE</scope>
</reference>
<gene>
    <name evidence="1" type="ORF">Tco_0750890</name>
</gene>
<evidence type="ECO:0000313" key="1">
    <source>
        <dbReference type="EMBL" id="GJS84349.1"/>
    </source>
</evidence>
<keyword evidence="2" id="KW-1185">Reference proteome</keyword>
<evidence type="ECO:0000313" key="2">
    <source>
        <dbReference type="Proteomes" id="UP001151760"/>
    </source>
</evidence>
<protein>
    <submittedName>
        <fullName evidence="1">Uncharacterized protein</fullName>
    </submittedName>
</protein>
<organism evidence="1 2">
    <name type="scientific">Tanacetum coccineum</name>
    <dbReference type="NCBI Taxonomy" id="301880"/>
    <lineage>
        <taxon>Eukaryota</taxon>
        <taxon>Viridiplantae</taxon>
        <taxon>Streptophyta</taxon>
        <taxon>Embryophyta</taxon>
        <taxon>Tracheophyta</taxon>
        <taxon>Spermatophyta</taxon>
        <taxon>Magnoliopsida</taxon>
        <taxon>eudicotyledons</taxon>
        <taxon>Gunneridae</taxon>
        <taxon>Pentapetalae</taxon>
        <taxon>asterids</taxon>
        <taxon>campanulids</taxon>
        <taxon>Asterales</taxon>
        <taxon>Asteraceae</taxon>
        <taxon>Asteroideae</taxon>
        <taxon>Anthemideae</taxon>
        <taxon>Anthemidinae</taxon>
        <taxon>Tanacetum</taxon>
    </lineage>
</organism>
<comment type="caution">
    <text evidence="1">The sequence shown here is derived from an EMBL/GenBank/DDBJ whole genome shotgun (WGS) entry which is preliminary data.</text>
</comment>
<dbReference type="Proteomes" id="UP001151760">
    <property type="component" value="Unassembled WGS sequence"/>
</dbReference>
<name>A0ABQ4Z2G2_9ASTR</name>